<accession>A0ACC0FRC6</accession>
<dbReference type="EMBL" id="CM045770">
    <property type="protein sequence ID" value="KAI7991310.1"/>
    <property type="molecule type" value="Genomic_DNA"/>
</dbReference>
<keyword evidence="2" id="KW-1185">Reference proteome</keyword>
<comment type="caution">
    <text evidence="1">The sequence shown here is derived from an EMBL/GenBank/DDBJ whole genome shotgun (WGS) entry which is preliminary data.</text>
</comment>
<proteinExistence type="predicted"/>
<gene>
    <name evidence="1" type="ORF">LOK49_LG12G00767</name>
</gene>
<dbReference type="Proteomes" id="UP001060215">
    <property type="component" value="Chromosome 13"/>
</dbReference>
<organism evidence="1 2">
    <name type="scientific">Camellia lanceoleosa</name>
    <dbReference type="NCBI Taxonomy" id="1840588"/>
    <lineage>
        <taxon>Eukaryota</taxon>
        <taxon>Viridiplantae</taxon>
        <taxon>Streptophyta</taxon>
        <taxon>Embryophyta</taxon>
        <taxon>Tracheophyta</taxon>
        <taxon>Spermatophyta</taxon>
        <taxon>Magnoliopsida</taxon>
        <taxon>eudicotyledons</taxon>
        <taxon>Gunneridae</taxon>
        <taxon>Pentapetalae</taxon>
        <taxon>asterids</taxon>
        <taxon>Ericales</taxon>
        <taxon>Theaceae</taxon>
        <taxon>Camellia</taxon>
    </lineage>
</organism>
<evidence type="ECO:0000313" key="2">
    <source>
        <dbReference type="Proteomes" id="UP001060215"/>
    </source>
</evidence>
<evidence type="ECO:0000313" key="1">
    <source>
        <dbReference type="EMBL" id="KAI7991310.1"/>
    </source>
</evidence>
<reference evidence="1 2" key="1">
    <citation type="journal article" date="2022" name="Plant J.">
        <title>Chromosome-level genome of Camellia lanceoleosa provides a valuable resource for understanding genome evolution and self-incompatibility.</title>
        <authorList>
            <person name="Gong W."/>
            <person name="Xiao S."/>
            <person name="Wang L."/>
            <person name="Liao Z."/>
            <person name="Chang Y."/>
            <person name="Mo W."/>
            <person name="Hu G."/>
            <person name="Li W."/>
            <person name="Zhao G."/>
            <person name="Zhu H."/>
            <person name="Hu X."/>
            <person name="Ji K."/>
            <person name="Xiang X."/>
            <person name="Song Q."/>
            <person name="Yuan D."/>
            <person name="Jin S."/>
            <person name="Zhang L."/>
        </authorList>
    </citation>
    <scope>NUCLEOTIDE SEQUENCE [LARGE SCALE GENOMIC DNA]</scope>
    <source>
        <strain evidence="1">SQ_2022a</strain>
    </source>
</reference>
<sequence length="641" mass="72856">MLRCFLVRLESSSTRCFFLPQILIFSDRFLSFCFFKKIRVFRCQSKLMGAFEEIAADISSDVEMDEIRCENIADKDVSDEEIEAEDLEKRMWKDHIKLKRIKERQKLAALQAAEKLEPKKMRLDHARRKKMARAHDGILKYMLKLMEVCKARGFVYGIIPEKGKPVSGASDNIRAWWKEKVKFDKNGPAAIAKYEAECLTKEKEDGFQKRNSQNILQELQDATLGSLLSSLMQHCNPPQRKYPLEKGIPPPWWPTGSEEWWVKLGLPKGQSPLYKKPHDLKKLWKVGVLTAVIKHMSPDVAKIRRLVRKSKCLQDKMTAKESSIWLGVLSREESIFQLPSSDNGASGMSEPPSSGHGEKKKPSVSSNSDYDVDGIDGGVSSISSKDDLRDQPVEVEPSNQPQHTTPHHFKDNERLEEQPRRKRRRVRSSSAAQQAAPSSSEHLHHEPRNTLPDINQTDVPSPMCGGRHKNDTTETMRPVEIGLQDPRLHIETQNTRLLNGQNSGLHQDQRSKDSQMHHGPTHDFHSLSLEFVSSSVGQQTQMGFSEPWVRPEDSGVNVPPLHENENDIFEGDMHQYLKDTFQNDQDKPLANHFGSPINSLSLDYGGFDSLFHLGINDSGSLDTGDIDYLLKDDWMLDCFGA</sequence>
<name>A0ACC0FRC6_9ERIC</name>
<protein>
    <submittedName>
        <fullName evidence="1">ETHYLENE INSENSITIVE 3-like 3 protein</fullName>
    </submittedName>
</protein>